<name>A0A9W6KJC8_9ACTN</name>
<proteinExistence type="predicted"/>
<evidence type="ECO:0000313" key="1">
    <source>
        <dbReference type="EMBL" id="GLL01579.1"/>
    </source>
</evidence>
<protein>
    <submittedName>
        <fullName evidence="1">Uncharacterized protein</fullName>
    </submittedName>
</protein>
<comment type="caution">
    <text evidence="1">The sequence shown here is derived from an EMBL/GenBank/DDBJ whole genome shotgun (WGS) entry which is preliminary data.</text>
</comment>
<reference evidence="1" key="2">
    <citation type="submission" date="2023-01" db="EMBL/GenBank/DDBJ databases">
        <authorList>
            <person name="Sun Q."/>
            <person name="Evtushenko L."/>
        </authorList>
    </citation>
    <scope>NUCLEOTIDE SEQUENCE</scope>
    <source>
        <strain evidence="1">VKM Ac-1321</strain>
    </source>
</reference>
<dbReference type="AlphaFoldDB" id="A0A9W6KJC8"/>
<sequence>MYQRIGRITARAIAAGAAVLAIAIPAAPSFAGIGGYSVAGTGGAGLQVRTSPYDAAAGAVAVLGDGTPFVAECAVRGRNISGNTVWHQISSPAAGWISDYYTNTPGFNQYLPGEPECGGAPPTGTREDRALAWARSVIGNSTTNGDLGDSNHGWDGWCDNFVGHAYGRAASGYYTAIDHYWALYNRGLMHGTSGTAPAGALVFFAAAPINGNAGHVMLSEGNGSYITSAPTVRRVPLSWPGATYLGWSYADPEWAGR</sequence>
<accession>A0A9W6KJC8</accession>
<keyword evidence="2" id="KW-1185">Reference proteome</keyword>
<organism evidence="1 2">
    <name type="scientific">Dactylosporangium matsuzakiense</name>
    <dbReference type="NCBI Taxonomy" id="53360"/>
    <lineage>
        <taxon>Bacteria</taxon>
        <taxon>Bacillati</taxon>
        <taxon>Actinomycetota</taxon>
        <taxon>Actinomycetes</taxon>
        <taxon>Micromonosporales</taxon>
        <taxon>Micromonosporaceae</taxon>
        <taxon>Dactylosporangium</taxon>
    </lineage>
</organism>
<reference evidence="1" key="1">
    <citation type="journal article" date="2014" name="Int. J. Syst. Evol. Microbiol.">
        <title>Complete genome sequence of Corynebacterium casei LMG S-19264T (=DSM 44701T), isolated from a smear-ripened cheese.</title>
        <authorList>
            <consortium name="US DOE Joint Genome Institute (JGI-PGF)"/>
            <person name="Walter F."/>
            <person name="Albersmeier A."/>
            <person name="Kalinowski J."/>
            <person name="Ruckert C."/>
        </authorList>
    </citation>
    <scope>NUCLEOTIDE SEQUENCE</scope>
    <source>
        <strain evidence="1">VKM Ac-1321</strain>
    </source>
</reference>
<dbReference type="Gene3D" id="3.90.1720.10">
    <property type="entry name" value="endopeptidase domain like (from Nostoc punctiforme)"/>
    <property type="match status" value="1"/>
</dbReference>
<gene>
    <name evidence="1" type="ORF">GCM10017581_033210</name>
</gene>
<dbReference type="Proteomes" id="UP001143480">
    <property type="component" value="Unassembled WGS sequence"/>
</dbReference>
<evidence type="ECO:0000313" key="2">
    <source>
        <dbReference type="Proteomes" id="UP001143480"/>
    </source>
</evidence>
<dbReference type="EMBL" id="BSFP01000017">
    <property type="protein sequence ID" value="GLL01579.1"/>
    <property type="molecule type" value="Genomic_DNA"/>
</dbReference>
<dbReference type="RefSeq" id="WP_261964306.1">
    <property type="nucleotide sequence ID" value="NZ_BAAAXA010000003.1"/>
</dbReference>